<evidence type="ECO:0000313" key="3">
    <source>
        <dbReference type="Proteomes" id="UP000007754"/>
    </source>
</evidence>
<dbReference type="Proteomes" id="UP000007754">
    <property type="component" value="Unplaced"/>
</dbReference>
<dbReference type="AlphaFoldDB" id="A0A674G8Y9"/>
<evidence type="ECO:0000259" key="1">
    <source>
        <dbReference type="Pfam" id="PF15055"/>
    </source>
</evidence>
<dbReference type="Ensembl" id="ENSTGUT00000038330.1">
    <property type="protein sequence ID" value="ENSTGUP00000019136.1"/>
    <property type="gene ID" value="ENSTGUG00000022895.1"/>
</dbReference>
<dbReference type="InterPro" id="IPR028036">
    <property type="entry name" value="DMAC1-like_dom"/>
</dbReference>
<reference evidence="2" key="1">
    <citation type="submission" date="2025-08" db="UniProtKB">
        <authorList>
            <consortium name="Ensembl"/>
        </authorList>
    </citation>
    <scope>IDENTIFICATION</scope>
</reference>
<name>A0A674G8Y9_TAEGU</name>
<dbReference type="GeneTree" id="ENSGT01070000256182"/>
<sequence length="93" mass="9538">ARGSRDRRQRGAPRGAVAKVTSAAGLPPAVSRAGCGFCRLLSGTGLLLAALWVYQGPRSAMRSGAPPPTLPAGLGAWAIVILADPVGRRRPEP</sequence>
<feature type="domain" description="Distal membrane-arm assembly complex protein 1-like" evidence="1">
    <location>
        <begin position="35"/>
        <end position="68"/>
    </location>
</feature>
<dbReference type="Pfam" id="PF15055">
    <property type="entry name" value="DMAC1_Dmo2"/>
    <property type="match status" value="1"/>
</dbReference>
<organism evidence="2 3">
    <name type="scientific">Taeniopygia guttata</name>
    <name type="common">Zebra finch</name>
    <name type="synonym">Poephila guttata</name>
    <dbReference type="NCBI Taxonomy" id="59729"/>
    <lineage>
        <taxon>Eukaryota</taxon>
        <taxon>Metazoa</taxon>
        <taxon>Chordata</taxon>
        <taxon>Craniata</taxon>
        <taxon>Vertebrata</taxon>
        <taxon>Euteleostomi</taxon>
        <taxon>Archelosauria</taxon>
        <taxon>Archosauria</taxon>
        <taxon>Dinosauria</taxon>
        <taxon>Saurischia</taxon>
        <taxon>Theropoda</taxon>
        <taxon>Coelurosauria</taxon>
        <taxon>Aves</taxon>
        <taxon>Neognathae</taxon>
        <taxon>Neoaves</taxon>
        <taxon>Telluraves</taxon>
        <taxon>Australaves</taxon>
        <taxon>Passeriformes</taxon>
        <taxon>Passeroidea</taxon>
        <taxon>Estrildidae</taxon>
        <taxon>Estrildinae</taxon>
        <taxon>Taeniopygia</taxon>
    </lineage>
</organism>
<accession>A0A674G8Y9</accession>
<evidence type="ECO:0000313" key="2">
    <source>
        <dbReference type="Ensembl" id="ENSTGUP00000019136.1"/>
    </source>
</evidence>
<keyword evidence="3" id="KW-1185">Reference proteome</keyword>
<proteinExistence type="predicted"/>
<reference evidence="2" key="2">
    <citation type="submission" date="2025-09" db="UniProtKB">
        <authorList>
            <consortium name="Ensembl"/>
        </authorList>
    </citation>
    <scope>IDENTIFICATION</scope>
</reference>
<dbReference type="InParanoid" id="A0A674G8Y9"/>
<protein>
    <recommendedName>
        <fullName evidence="1">Distal membrane-arm assembly complex protein 1-like domain-containing protein</fullName>
    </recommendedName>
</protein>